<reference evidence="3" key="1">
    <citation type="journal article" date="2016" name="Nat. Commun.">
        <title>The Gonium pectorale genome demonstrates co-option of cell cycle regulation during the evolution of multicellularity.</title>
        <authorList>
            <person name="Hanschen E.R."/>
            <person name="Marriage T.N."/>
            <person name="Ferris P.J."/>
            <person name="Hamaji T."/>
            <person name="Toyoda A."/>
            <person name="Fujiyama A."/>
            <person name="Neme R."/>
            <person name="Noguchi H."/>
            <person name="Minakuchi Y."/>
            <person name="Suzuki M."/>
            <person name="Kawai-Toyooka H."/>
            <person name="Smith D.R."/>
            <person name="Sparks H."/>
            <person name="Anderson J."/>
            <person name="Bakaric R."/>
            <person name="Luria V."/>
            <person name="Karger A."/>
            <person name="Kirschner M.W."/>
            <person name="Durand P.M."/>
            <person name="Michod R.E."/>
            <person name="Nozaki H."/>
            <person name="Olson B.J."/>
        </authorList>
    </citation>
    <scope>NUCLEOTIDE SEQUENCE [LARGE SCALE GENOMIC DNA]</scope>
    <source>
        <strain evidence="3">NIES-2863</strain>
    </source>
</reference>
<dbReference type="EMBL" id="LSYV01000029">
    <property type="protein sequence ID" value="KXZ48419.1"/>
    <property type="molecule type" value="Genomic_DNA"/>
</dbReference>
<evidence type="ECO:0000313" key="2">
    <source>
        <dbReference type="EMBL" id="KXZ48419.1"/>
    </source>
</evidence>
<accession>A0A150GEZ6</accession>
<dbReference type="Proteomes" id="UP000075714">
    <property type="component" value="Unassembled WGS sequence"/>
</dbReference>
<dbReference type="AlphaFoldDB" id="A0A150GEZ6"/>
<dbReference type="Pfam" id="PF05548">
    <property type="entry name" value="Peptidase_M11"/>
    <property type="match status" value="1"/>
</dbReference>
<dbReference type="OrthoDB" id="550723at2759"/>
<comment type="caution">
    <text evidence="2">The sequence shown here is derived from an EMBL/GenBank/DDBJ whole genome shotgun (WGS) entry which is preliminary data.</text>
</comment>
<dbReference type="STRING" id="33097.A0A150GEZ6"/>
<feature type="domain" description="Peptidase M11 gametolysin" evidence="1">
    <location>
        <begin position="116"/>
        <end position="434"/>
    </location>
</feature>
<evidence type="ECO:0000259" key="1">
    <source>
        <dbReference type="Pfam" id="PF05548"/>
    </source>
</evidence>
<protein>
    <recommendedName>
        <fullName evidence="1">Peptidase M11 gametolysin domain-containing protein</fullName>
    </recommendedName>
</protein>
<gene>
    <name evidence="2" type="ORF">GPECTOR_28g827</name>
</gene>
<sequence>MERHEVDRAVDGQGYAVDEVGCATPPRTVAVGQEATALREELQILNGDVATVQLVPAEGMRRPQRRALWAAGRGLSKGSSADAPVADARIVPGSVRFLTRASGGKEIYTGQPIDLRTIAFILDFSSCGTDVGWRPVTTSQAVQSALLGGGAAIPNYLRNYYATCSYNKTFLQPQNVAVVGPVPVPCTGSVFGYPWNLAAQFGAAEQFGSANASDYFARQLARSDPRLDALLRYTQRRRNIYILPPRARAAWAGLADVTCTGAKCTAFVKLGGALQASDLQVFMHEEMHNYGLEHAGRGADEYGDPTDVMGNAGAAGGGLLCFNAPNMYRIGWARPINRIRGQGNGEYGNLTAANFTAGRNVVGPLTLPATSLADDNMVVVSLGVSGRQPGAAMILFTSYYISYRVRNGTAGMYDSGLSSGLSQRVHVHAYNGTQAELLINGRPNLQAVLAAGANWSSPFLPVDRATGLGGGLRVKVVTAGARQATVVVSLGVSGRQPGAAMILFTSYYISYRAVLAAGANWSSPFLPVDRATGLGGGLRVKVVTAGARQATVRLCRIFALRERDVEGGCSDGVDNDCDGRIDSLDSDCQ</sequence>
<evidence type="ECO:0000313" key="3">
    <source>
        <dbReference type="Proteomes" id="UP000075714"/>
    </source>
</evidence>
<dbReference type="InterPro" id="IPR008752">
    <property type="entry name" value="Peptidase_M11"/>
</dbReference>
<proteinExistence type="predicted"/>
<organism evidence="2 3">
    <name type="scientific">Gonium pectorale</name>
    <name type="common">Green alga</name>
    <dbReference type="NCBI Taxonomy" id="33097"/>
    <lineage>
        <taxon>Eukaryota</taxon>
        <taxon>Viridiplantae</taxon>
        <taxon>Chlorophyta</taxon>
        <taxon>core chlorophytes</taxon>
        <taxon>Chlorophyceae</taxon>
        <taxon>CS clade</taxon>
        <taxon>Chlamydomonadales</taxon>
        <taxon>Volvocaceae</taxon>
        <taxon>Gonium</taxon>
    </lineage>
</organism>
<keyword evidence="3" id="KW-1185">Reference proteome</keyword>
<name>A0A150GEZ6_GONPE</name>